<organism evidence="2 3">
    <name type="scientific">Streptomyces tardus</name>
    <dbReference type="NCBI Taxonomy" id="2780544"/>
    <lineage>
        <taxon>Bacteria</taxon>
        <taxon>Bacillati</taxon>
        <taxon>Actinomycetota</taxon>
        <taxon>Actinomycetes</taxon>
        <taxon>Kitasatosporales</taxon>
        <taxon>Streptomycetaceae</taxon>
        <taxon>Streptomyces</taxon>
    </lineage>
</organism>
<proteinExistence type="predicted"/>
<sequence>MAVSDRPSAASAASAASASSVSGPVAPEATAAAVLALDAGNTKTDAAVIAADGTLLAGARGGGFRPQAVGTEAAVDVLQGIVERALTEAGGPVITGVTACLANADLPQEEVALRDALAERRWGARTEVANDTFAILRAGLDDDGRPPQGVAVVCGAGINCAGQRADGRVHRFAALGALSGDWGGGGGLADSAIWHAARAEDGRGADTVLARALPAHYGLTTMAELIAAFHLGGLGAERRHEAAPVLFDVAAQGDRIAHGIVLRQAEELVALVTVTLDRLELSRVPTPVLLGGSVVAARHPLLHDALLERLAERAPYASARVVTAPPVLGAGLLALDAAGAEAAAHGRLRTAYGDTASEGPQPGGAARGA</sequence>
<dbReference type="AlphaFoldDB" id="A0A949JFD9"/>
<accession>A0A949JFD9</accession>
<comment type="caution">
    <text evidence="2">The sequence shown here is derived from an EMBL/GenBank/DDBJ whole genome shotgun (WGS) entry which is preliminary data.</text>
</comment>
<name>A0A949JFD9_9ACTN</name>
<dbReference type="RefSeq" id="WP_211042492.1">
    <property type="nucleotide sequence ID" value="NZ_JAELVF020000001.1"/>
</dbReference>
<evidence type="ECO:0000313" key="3">
    <source>
        <dbReference type="Proteomes" id="UP000694501"/>
    </source>
</evidence>
<dbReference type="InterPro" id="IPR002731">
    <property type="entry name" value="ATPase_BadF"/>
</dbReference>
<dbReference type="EMBL" id="JAELVF020000001">
    <property type="protein sequence ID" value="MBU7598976.1"/>
    <property type="molecule type" value="Genomic_DNA"/>
</dbReference>
<dbReference type="PANTHER" id="PTHR43190">
    <property type="entry name" value="N-ACETYL-D-GLUCOSAMINE KINASE"/>
    <property type="match status" value="1"/>
</dbReference>
<gene>
    <name evidence="2" type="ORF">JGS22_015500</name>
</gene>
<protein>
    <submittedName>
        <fullName evidence="2">ATPase</fullName>
    </submittedName>
</protein>
<dbReference type="InterPro" id="IPR052519">
    <property type="entry name" value="Euk-type_GlcNAc_Kinase"/>
</dbReference>
<dbReference type="Gene3D" id="3.30.420.40">
    <property type="match status" value="2"/>
</dbReference>
<feature type="domain" description="ATPase BadF/BadG/BcrA/BcrD type" evidence="1">
    <location>
        <begin position="37"/>
        <end position="334"/>
    </location>
</feature>
<evidence type="ECO:0000259" key="1">
    <source>
        <dbReference type="Pfam" id="PF01869"/>
    </source>
</evidence>
<dbReference type="Pfam" id="PF01869">
    <property type="entry name" value="BcrAD_BadFG"/>
    <property type="match status" value="1"/>
</dbReference>
<dbReference type="InterPro" id="IPR043129">
    <property type="entry name" value="ATPase_NBD"/>
</dbReference>
<reference evidence="2" key="1">
    <citation type="submission" date="2021-06" db="EMBL/GenBank/DDBJ databases">
        <title>Sequencing of actinobacteria type strains.</title>
        <authorList>
            <person name="Nguyen G.-S."/>
            <person name="Wentzel A."/>
        </authorList>
    </citation>
    <scope>NUCLEOTIDE SEQUENCE</scope>
    <source>
        <strain evidence="2">P38-E01</strain>
    </source>
</reference>
<dbReference type="SUPFAM" id="SSF53067">
    <property type="entry name" value="Actin-like ATPase domain"/>
    <property type="match status" value="2"/>
</dbReference>
<evidence type="ECO:0000313" key="2">
    <source>
        <dbReference type="EMBL" id="MBU7598976.1"/>
    </source>
</evidence>
<keyword evidence="3" id="KW-1185">Reference proteome</keyword>
<dbReference type="PANTHER" id="PTHR43190:SF3">
    <property type="entry name" value="N-ACETYL-D-GLUCOSAMINE KINASE"/>
    <property type="match status" value="1"/>
</dbReference>
<dbReference type="Proteomes" id="UP000694501">
    <property type="component" value="Unassembled WGS sequence"/>
</dbReference>